<dbReference type="KEGG" id="ftj:FTUN_3642"/>
<protein>
    <recommendedName>
        <fullName evidence="1">Calcineurin-like phosphoesterase domain-containing protein</fullName>
    </recommendedName>
</protein>
<dbReference type="GO" id="GO:0016787">
    <property type="term" value="F:hydrolase activity"/>
    <property type="evidence" value="ECO:0007669"/>
    <property type="project" value="InterPro"/>
</dbReference>
<sequence>MQVWFTADTHFGHGNIIKYCQRPFMSRDEQAATRADPRARVRLSEETVKRHDDALLGAINARVAPDDHLWIVGDFCWGGFAEARHYRDRVRCEHVFLVWGNHDRGEIAPVFEDTMEQGMIRVEGQEIWLNHYPMRSWNKAFHGSWHLYGHVHGRLQREDERNASTLVRDVGVDACEYRPVSFAELTVYMAPRLAAFNRNKDKFLAGTDDGTMTM</sequence>
<gene>
    <name evidence="2" type="ORF">FTUN_3642</name>
</gene>
<dbReference type="AlphaFoldDB" id="A0A6M5YQ99"/>
<evidence type="ECO:0000259" key="1">
    <source>
        <dbReference type="Pfam" id="PF00149"/>
    </source>
</evidence>
<dbReference type="Proteomes" id="UP000503447">
    <property type="component" value="Chromosome"/>
</dbReference>
<dbReference type="InterPro" id="IPR004843">
    <property type="entry name" value="Calcineurin-like_PHP"/>
</dbReference>
<dbReference type="Gene3D" id="3.60.21.10">
    <property type="match status" value="1"/>
</dbReference>
<feature type="domain" description="Calcineurin-like phosphoesterase" evidence="1">
    <location>
        <begin position="1"/>
        <end position="150"/>
    </location>
</feature>
<evidence type="ECO:0000313" key="3">
    <source>
        <dbReference type="Proteomes" id="UP000503447"/>
    </source>
</evidence>
<dbReference type="RefSeq" id="WP_171471738.1">
    <property type="nucleotide sequence ID" value="NZ_CP053452.2"/>
</dbReference>
<dbReference type="InterPro" id="IPR029052">
    <property type="entry name" value="Metallo-depent_PP-like"/>
</dbReference>
<reference evidence="3" key="1">
    <citation type="submission" date="2020-05" db="EMBL/GenBank/DDBJ databases">
        <title>Frigoriglobus tundricola gen. nov., sp. nov., a psychrotolerant cellulolytic planctomycete of the family Gemmataceae with two divergent copies of 16S rRNA gene.</title>
        <authorList>
            <person name="Kulichevskaya I.S."/>
            <person name="Ivanova A.A."/>
            <person name="Naumoff D.G."/>
            <person name="Beletsky A.V."/>
            <person name="Rijpstra W.I.C."/>
            <person name="Sinninghe Damste J.S."/>
            <person name="Mardanov A.V."/>
            <person name="Ravin N.V."/>
            <person name="Dedysh S.N."/>
        </authorList>
    </citation>
    <scope>NUCLEOTIDE SEQUENCE [LARGE SCALE GENOMIC DNA]</scope>
    <source>
        <strain evidence="3">PL17</strain>
    </source>
</reference>
<dbReference type="SUPFAM" id="SSF56300">
    <property type="entry name" value="Metallo-dependent phosphatases"/>
    <property type="match status" value="1"/>
</dbReference>
<keyword evidence="3" id="KW-1185">Reference proteome</keyword>
<evidence type="ECO:0000313" key="2">
    <source>
        <dbReference type="EMBL" id="QJW96088.1"/>
    </source>
</evidence>
<organism evidence="2 3">
    <name type="scientific">Frigoriglobus tundricola</name>
    <dbReference type="NCBI Taxonomy" id="2774151"/>
    <lineage>
        <taxon>Bacteria</taxon>
        <taxon>Pseudomonadati</taxon>
        <taxon>Planctomycetota</taxon>
        <taxon>Planctomycetia</taxon>
        <taxon>Gemmatales</taxon>
        <taxon>Gemmataceae</taxon>
        <taxon>Frigoriglobus</taxon>
    </lineage>
</organism>
<dbReference type="Pfam" id="PF00149">
    <property type="entry name" value="Metallophos"/>
    <property type="match status" value="1"/>
</dbReference>
<dbReference type="EMBL" id="CP053452">
    <property type="protein sequence ID" value="QJW96088.1"/>
    <property type="molecule type" value="Genomic_DNA"/>
</dbReference>
<name>A0A6M5YQ99_9BACT</name>
<proteinExistence type="predicted"/>
<accession>A0A6M5YQ99</accession>